<dbReference type="EMBL" id="MHKB01000008">
    <property type="protein sequence ID" value="OGY79648.1"/>
    <property type="molecule type" value="Genomic_DNA"/>
</dbReference>
<reference evidence="1 2" key="1">
    <citation type="journal article" date="2016" name="Nat. Commun.">
        <title>Thousands of microbial genomes shed light on interconnected biogeochemical processes in an aquifer system.</title>
        <authorList>
            <person name="Anantharaman K."/>
            <person name="Brown C.T."/>
            <person name="Hug L.A."/>
            <person name="Sharon I."/>
            <person name="Castelle C.J."/>
            <person name="Probst A.J."/>
            <person name="Thomas B.C."/>
            <person name="Singh A."/>
            <person name="Wilkins M.J."/>
            <person name="Karaoz U."/>
            <person name="Brodie E.L."/>
            <person name="Williams K.H."/>
            <person name="Hubbard S.S."/>
            <person name="Banfield J.F."/>
        </authorList>
    </citation>
    <scope>NUCLEOTIDE SEQUENCE [LARGE SCALE GENOMIC DNA]</scope>
</reference>
<protein>
    <submittedName>
        <fullName evidence="1">Uncharacterized protein</fullName>
    </submittedName>
</protein>
<dbReference type="Proteomes" id="UP000177165">
    <property type="component" value="Unassembled WGS sequence"/>
</dbReference>
<dbReference type="STRING" id="1798540.A3B74_02650"/>
<gene>
    <name evidence="1" type="ORF">A3B74_02650</name>
</gene>
<comment type="caution">
    <text evidence="1">The sequence shown here is derived from an EMBL/GenBank/DDBJ whole genome shotgun (WGS) entry which is preliminary data.</text>
</comment>
<evidence type="ECO:0000313" key="1">
    <source>
        <dbReference type="EMBL" id="OGY79648.1"/>
    </source>
</evidence>
<accession>A0A1G2ARW7</accession>
<proteinExistence type="predicted"/>
<name>A0A1G2ARW7_9BACT</name>
<dbReference type="AlphaFoldDB" id="A0A1G2ARW7"/>
<sequence length="105" mass="11694">MDLVTRQSATWILDIVQGASLDSTKNTVQPAEGAKVTVRIESPNNTQILVDTVGVDGARWITSFPEVNTYMYIQNIEGAFPWAPEDKVFWADRSVLSYTGEETLQ</sequence>
<organism evidence="1 2">
    <name type="scientific">Candidatus Kerfeldbacteria bacterium RIFCSPHIGHO2_02_FULL_42_14</name>
    <dbReference type="NCBI Taxonomy" id="1798540"/>
    <lineage>
        <taxon>Bacteria</taxon>
        <taxon>Candidatus Kerfeldiibacteriota</taxon>
    </lineage>
</organism>
<evidence type="ECO:0000313" key="2">
    <source>
        <dbReference type="Proteomes" id="UP000177165"/>
    </source>
</evidence>